<evidence type="ECO:0000256" key="6">
    <source>
        <dbReference type="SAM" id="MobiDB-lite"/>
    </source>
</evidence>
<feature type="region of interest" description="Disordered" evidence="6">
    <location>
        <begin position="373"/>
        <end position="453"/>
    </location>
</feature>
<feature type="domain" description="HORMA" evidence="7">
    <location>
        <begin position="41"/>
        <end position="232"/>
    </location>
</feature>
<organism evidence="8 9">
    <name type="scientific">Tremella mesenterica</name>
    <name type="common">Jelly fungus</name>
    <dbReference type="NCBI Taxonomy" id="5217"/>
    <lineage>
        <taxon>Eukaryota</taxon>
        <taxon>Fungi</taxon>
        <taxon>Dikarya</taxon>
        <taxon>Basidiomycota</taxon>
        <taxon>Agaricomycotina</taxon>
        <taxon>Tremellomycetes</taxon>
        <taxon>Tremellales</taxon>
        <taxon>Tremellaceae</taxon>
        <taxon>Tremella</taxon>
    </lineage>
</organism>
<dbReference type="InParanoid" id="A0A4Q1BLP3"/>
<dbReference type="PANTHER" id="PTHR48225">
    <property type="entry name" value="HORMA DOMAIN-CONTAINING PROTEIN 1"/>
    <property type="match status" value="1"/>
</dbReference>
<evidence type="ECO:0000256" key="1">
    <source>
        <dbReference type="ARBA" id="ARBA00004123"/>
    </source>
</evidence>
<keyword evidence="9" id="KW-1185">Reference proteome</keyword>
<dbReference type="GO" id="GO:0051598">
    <property type="term" value="P:meiotic recombination checkpoint signaling"/>
    <property type="evidence" value="ECO:0007669"/>
    <property type="project" value="TreeGrafter"/>
</dbReference>
<evidence type="ECO:0000256" key="2">
    <source>
        <dbReference type="ARBA" id="ARBA00004286"/>
    </source>
</evidence>
<dbReference type="Pfam" id="PF02301">
    <property type="entry name" value="HORMA"/>
    <property type="match status" value="1"/>
</dbReference>
<dbReference type="PROSITE" id="PS50815">
    <property type="entry name" value="HORMA"/>
    <property type="match status" value="1"/>
</dbReference>
<comment type="caution">
    <text evidence="8">The sequence shown here is derived from an EMBL/GenBank/DDBJ whole genome shotgun (WGS) entry which is preliminary data.</text>
</comment>
<dbReference type="EMBL" id="SDIL01000043">
    <property type="protein sequence ID" value="RXK38718.1"/>
    <property type="molecule type" value="Genomic_DNA"/>
</dbReference>
<dbReference type="SUPFAM" id="SSF56019">
    <property type="entry name" value="The spindle assembly checkpoint protein mad2"/>
    <property type="match status" value="1"/>
</dbReference>
<evidence type="ECO:0000256" key="5">
    <source>
        <dbReference type="ARBA" id="ARBA00023254"/>
    </source>
</evidence>
<dbReference type="AlphaFoldDB" id="A0A4Q1BLP3"/>
<sequence length="686" mass="76604">MPATAVKFRQLDSTTTAIRSRSRGRSASATDAASTSTSIVETTCQKVRNILDMTIANIIWKRNIFDHENLEVHELQPESGDHMASSLNVRRLKKDHSSHINWILQLLNGVMEAITRGYLRTLNIVVLLDPKDPNNIIEAYRFDFVYSALGAPGIAFGESTPTSPDVYRMMRAVQHTLINACDELDPLPDFRLTYYGHTPTTYEPPNFQLFRGDVWFGTRDANQQPHKINVRLTSIANLLPRESHPTDYPGDISASWRRSGREKDAQERNIAWVSNSDASIQQAGQMINGQLVELAGQHSPFHSHLPGIIVEGVVRFCAKNSQQLGINDADETMSLDRSGETVTLVGHQYESVTPDDPDVYNCNLHIQALGLSTQSHSPQAPVDDHETSSDGEETTQSNDNFRTIPTSKRKQSATCRKQARSSKTRKRSVKPPASKRKPKGRVQRENSKEKSYMDDAIEDAPERFKCLFCRIKQQRVYDEDVKIKASVRLLYLYRQVVAAARRNCKFPESEEMMGSYGCSDIEIAALHSWMLRDGFIDSKATASSGQGYMKNKLSHLSFAKLMSPGGPMEQQEFAIPPWSGFREGSEMQQHLDSYLSKHTTESSPAGLFSSSSVYSLSASRRFQHEPVNQLHGVSSDTPQGQLSLATLPSQSQWSGSAQLVELPSEKTSRSISFQGVVEDSATCQLL</sequence>
<proteinExistence type="predicted"/>
<evidence type="ECO:0000256" key="4">
    <source>
        <dbReference type="ARBA" id="ARBA00023242"/>
    </source>
</evidence>
<dbReference type="OrthoDB" id="1928087at2759"/>
<dbReference type="InterPro" id="IPR051294">
    <property type="entry name" value="HORMA_MeioticProgression"/>
</dbReference>
<feature type="compositionally biased region" description="Basic and acidic residues" evidence="6">
    <location>
        <begin position="442"/>
        <end position="453"/>
    </location>
</feature>
<keyword evidence="4" id="KW-0539">Nucleus</keyword>
<dbReference type="InterPro" id="IPR036570">
    <property type="entry name" value="HORMA_dom_sf"/>
</dbReference>
<dbReference type="GO" id="GO:0007130">
    <property type="term" value="P:synaptonemal complex assembly"/>
    <property type="evidence" value="ECO:0007669"/>
    <property type="project" value="TreeGrafter"/>
</dbReference>
<dbReference type="PANTHER" id="PTHR48225:SF7">
    <property type="entry name" value="MEIOSIS-SPECIFIC PROTEIN HOP1"/>
    <property type="match status" value="1"/>
</dbReference>
<dbReference type="GO" id="GO:0005634">
    <property type="term" value="C:nucleus"/>
    <property type="evidence" value="ECO:0007669"/>
    <property type="project" value="UniProtKB-SubCell"/>
</dbReference>
<evidence type="ECO:0000259" key="7">
    <source>
        <dbReference type="PROSITE" id="PS50815"/>
    </source>
</evidence>
<evidence type="ECO:0000313" key="8">
    <source>
        <dbReference type="EMBL" id="RXK38718.1"/>
    </source>
</evidence>
<dbReference type="InterPro" id="IPR003511">
    <property type="entry name" value="HORMA_dom"/>
</dbReference>
<feature type="compositionally biased region" description="Polar residues" evidence="6">
    <location>
        <begin position="394"/>
        <end position="406"/>
    </location>
</feature>
<reference evidence="8 9" key="1">
    <citation type="submission" date="2016-06" db="EMBL/GenBank/DDBJ databases">
        <title>Evolution of pathogenesis and genome organization in the Tremellales.</title>
        <authorList>
            <person name="Cuomo C."/>
            <person name="Litvintseva A."/>
            <person name="Heitman J."/>
            <person name="Chen Y."/>
            <person name="Sun S."/>
            <person name="Springer D."/>
            <person name="Dromer F."/>
            <person name="Young S."/>
            <person name="Zeng Q."/>
            <person name="Chapman S."/>
            <person name="Gujja S."/>
            <person name="Saif S."/>
            <person name="Birren B."/>
        </authorList>
    </citation>
    <scope>NUCLEOTIDE SEQUENCE [LARGE SCALE GENOMIC DNA]</scope>
    <source>
        <strain evidence="8 9">ATCC 28783</strain>
    </source>
</reference>
<comment type="subcellular location">
    <subcellularLocation>
        <location evidence="2">Chromosome</location>
    </subcellularLocation>
    <subcellularLocation>
        <location evidence="1">Nucleus</location>
    </subcellularLocation>
</comment>
<gene>
    <name evidence="8" type="ORF">M231_04028</name>
</gene>
<protein>
    <recommendedName>
        <fullName evidence="7">HORMA domain-containing protein</fullName>
    </recommendedName>
</protein>
<dbReference type="STRING" id="5217.A0A4Q1BLP3"/>
<feature type="compositionally biased region" description="Basic residues" evidence="6">
    <location>
        <begin position="407"/>
        <end position="441"/>
    </location>
</feature>
<accession>A0A4Q1BLP3</accession>
<dbReference type="Proteomes" id="UP000289152">
    <property type="component" value="Unassembled WGS sequence"/>
</dbReference>
<dbReference type="Gene3D" id="3.30.900.10">
    <property type="entry name" value="HORMA domain"/>
    <property type="match status" value="1"/>
</dbReference>
<dbReference type="GO" id="GO:0005694">
    <property type="term" value="C:chromosome"/>
    <property type="evidence" value="ECO:0007669"/>
    <property type="project" value="UniProtKB-SubCell"/>
</dbReference>
<name>A0A4Q1BLP3_TREME</name>
<dbReference type="VEuPathDB" id="FungiDB:TREMEDRAFT_63821"/>
<keyword evidence="5" id="KW-0469">Meiosis</keyword>
<evidence type="ECO:0000313" key="9">
    <source>
        <dbReference type="Proteomes" id="UP000289152"/>
    </source>
</evidence>
<keyword evidence="3" id="KW-0158">Chromosome</keyword>
<evidence type="ECO:0000256" key="3">
    <source>
        <dbReference type="ARBA" id="ARBA00022454"/>
    </source>
</evidence>